<evidence type="ECO:0000313" key="7">
    <source>
        <dbReference type="EMBL" id="CAL1526372.1"/>
    </source>
</evidence>
<evidence type="ECO:0000259" key="6">
    <source>
        <dbReference type="PROSITE" id="PS51433"/>
    </source>
</evidence>
<feature type="region of interest" description="Disordered" evidence="4">
    <location>
        <begin position="338"/>
        <end position="386"/>
    </location>
</feature>
<name>A0AAV2H0P6_LYMST</name>
<dbReference type="InterPro" id="IPR036388">
    <property type="entry name" value="WH-like_DNA-bd_sf"/>
</dbReference>
<dbReference type="PANTHER" id="PTHR11849:SF190">
    <property type="entry name" value="ETS-DOMAIN PROTEIN"/>
    <property type="match status" value="1"/>
</dbReference>
<evidence type="ECO:0000256" key="4">
    <source>
        <dbReference type="SAM" id="MobiDB-lite"/>
    </source>
</evidence>
<dbReference type="GO" id="GO:0000981">
    <property type="term" value="F:DNA-binding transcription factor activity, RNA polymerase II-specific"/>
    <property type="evidence" value="ECO:0007669"/>
    <property type="project" value="TreeGrafter"/>
</dbReference>
<feature type="compositionally biased region" description="Polar residues" evidence="4">
    <location>
        <begin position="371"/>
        <end position="381"/>
    </location>
</feature>
<dbReference type="SUPFAM" id="SSF47769">
    <property type="entry name" value="SAM/Pointed domain"/>
    <property type="match status" value="1"/>
</dbReference>
<feature type="region of interest" description="Disordered" evidence="4">
    <location>
        <begin position="400"/>
        <end position="428"/>
    </location>
</feature>
<dbReference type="Gene3D" id="1.10.10.10">
    <property type="entry name" value="Winged helix-like DNA-binding domain superfamily/Winged helix DNA-binding domain"/>
    <property type="match status" value="1"/>
</dbReference>
<dbReference type="PROSITE" id="PS51433">
    <property type="entry name" value="PNT"/>
    <property type="match status" value="1"/>
</dbReference>
<comment type="similarity">
    <text evidence="1 3">Belongs to the ETS family.</text>
</comment>
<organism evidence="7 8">
    <name type="scientific">Lymnaea stagnalis</name>
    <name type="common">Great pond snail</name>
    <name type="synonym">Helix stagnalis</name>
    <dbReference type="NCBI Taxonomy" id="6523"/>
    <lineage>
        <taxon>Eukaryota</taxon>
        <taxon>Metazoa</taxon>
        <taxon>Spiralia</taxon>
        <taxon>Lophotrochozoa</taxon>
        <taxon>Mollusca</taxon>
        <taxon>Gastropoda</taxon>
        <taxon>Heterobranchia</taxon>
        <taxon>Euthyneura</taxon>
        <taxon>Panpulmonata</taxon>
        <taxon>Hygrophila</taxon>
        <taxon>Lymnaeoidea</taxon>
        <taxon>Lymnaeidae</taxon>
        <taxon>Lymnaea</taxon>
    </lineage>
</organism>
<comment type="caution">
    <text evidence="7">The sequence shown here is derived from an EMBL/GenBank/DDBJ whole genome shotgun (WGS) entry which is preliminary data.</text>
</comment>
<protein>
    <recommendedName>
        <fullName evidence="9">ETS domain-containing protein</fullName>
    </recommendedName>
</protein>
<evidence type="ECO:0000313" key="8">
    <source>
        <dbReference type="Proteomes" id="UP001497497"/>
    </source>
</evidence>
<accession>A0AAV2H0P6</accession>
<dbReference type="Pfam" id="PF02198">
    <property type="entry name" value="SAM_PNT"/>
    <property type="match status" value="1"/>
</dbReference>
<dbReference type="EMBL" id="CAXITT010000004">
    <property type="protein sequence ID" value="CAL1526372.1"/>
    <property type="molecule type" value="Genomic_DNA"/>
</dbReference>
<sequence length="525" mass="59311">MWLQVETPLFQEFSGLTISNPYISQSSSTTTMALGYDRPVTYGQPFNQNHFLHDPVSIKREPGVFDYVRKDAEMCSMEEPRMYFGKEKSVLGECELTSWINKHPKHWTKKEVLDWIFSVVESDNLDGSRIKGEAYRDFTGEKLYKMTKEEFENVDPNYGVKMYETFSNLVKNISFEKPSQVSDPQGLDDFNQLNSEIYQRLSKDILERVGSSHSGRHDYSDSSGAYGGVRCKSASADCLKVIKTDNDVKVDIPSLGVYSISQDIEFPFSCHMYQSSAARLDTSGSFLTPPAHVSGQFASSMPCPFPSSSSSSYSMPTMSMDQLPVKYPNSWHPNIPVPVSVQSSPARSSSTSSLASSPRRPDDRDTGYVSDDSTTGPAQGHQQDDDVDMFAYDNFYPNKSYRDVGHGGQQGGEKPRSGRKSRNNATKNGNHLWEFVRDLLRDPATNPKLLKWEDRENGVFRFLQSEAVAQLWGEKKNNPQMTYEKLSRAMRFCRSAGYFESVPKNGKFPKKLCFMFGGRAHGWKD</sequence>
<feature type="domain" description="PNT" evidence="6">
    <location>
        <begin position="86"/>
        <end position="173"/>
    </location>
</feature>
<dbReference type="SMART" id="SM00251">
    <property type="entry name" value="SAM_PNT"/>
    <property type="match status" value="1"/>
</dbReference>
<dbReference type="InterPro" id="IPR003118">
    <property type="entry name" value="Pointed_dom"/>
</dbReference>
<reference evidence="7 8" key="1">
    <citation type="submission" date="2024-04" db="EMBL/GenBank/DDBJ databases">
        <authorList>
            <consortium name="Genoscope - CEA"/>
            <person name="William W."/>
        </authorList>
    </citation>
    <scope>NUCLEOTIDE SEQUENCE [LARGE SCALE GENOMIC DNA]</scope>
</reference>
<feature type="domain" description="ETS" evidence="5">
    <location>
        <begin position="430"/>
        <end position="492"/>
    </location>
</feature>
<evidence type="ECO:0000256" key="2">
    <source>
        <dbReference type="ARBA" id="ARBA00023125"/>
    </source>
</evidence>
<keyword evidence="3" id="KW-0539">Nucleus</keyword>
<keyword evidence="2 3" id="KW-0238">DNA-binding</keyword>
<evidence type="ECO:0000256" key="1">
    <source>
        <dbReference type="ARBA" id="ARBA00005562"/>
    </source>
</evidence>
<dbReference type="SUPFAM" id="SSF46785">
    <property type="entry name" value="Winged helix' DNA-binding domain"/>
    <property type="match status" value="1"/>
</dbReference>
<dbReference type="PROSITE" id="PS50061">
    <property type="entry name" value="ETS_DOMAIN_3"/>
    <property type="match status" value="1"/>
</dbReference>
<dbReference type="GO" id="GO:0043565">
    <property type="term" value="F:sequence-specific DNA binding"/>
    <property type="evidence" value="ECO:0007669"/>
    <property type="project" value="InterPro"/>
</dbReference>
<dbReference type="SMART" id="SM00413">
    <property type="entry name" value="ETS"/>
    <property type="match status" value="1"/>
</dbReference>
<evidence type="ECO:0000259" key="5">
    <source>
        <dbReference type="PROSITE" id="PS50061"/>
    </source>
</evidence>
<feature type="compositionally biased region" description="Low complexity" evidence="4">
    <location>
        <begin position="338"/>
        <end position="358"/>
    </location>
</feature>
<dbReference type="AlphaFoldDB" id="A0AAV2H0P6"/>
<dbReference type="InterPro" id="IPR000418">
    <property type="entry name" value="Ets_dom"/>
</dbReference>
<dbReference type="PRINTS" id="PR00454">
    <property type="entry name" value="ETSDOMAIN"/>
</dbReference>
<evidence type="ECO:0008006" key="9">
    <source>
        <dbReference type="Google" id="ProtNLM"/>
    </source>
</evidence>
<gene>
    <name evidence="7" type="ORF">GSLYS_00000549001</name>
</gene>
<dbReference type="GO" id="GO:0005634">
    <property type="term" value="C:nucleus"/>
    <property type="evidence" value="ECO:0007669"/>
    <property type="project" value="UniProtKB-SubCell"/>
</dbReference>
<evidence type="ECO:0000256" key="3">
    <source>
        <dbReference type="RuleBase" id="RU004019"/>
    </source>
</evidence>
<dbReference type="Gene3D" id="1.10.150.50">
    <property type="entry name" value="Transcription Factor, Ets-1"/>
    <property type="match status" value="1"/>
</dbReference>
<dbReference type="InterPro" id="IPR036390">
    <property type="entry name" value="WH_DNA-bd_sf"/>
</dbReference>
<dbReference type="PANTHER" id="PTHR11849">
    <property type="entry name" value="ETS"/>
    <property type="match status" value="1"/>
</dbReference>
<dbReference type="Proteomes" id="UP001497497">
    <property type="component" value="Unassembled WGS sequence"/>
</dbReference>
<keyword evidence="8" id="KW-1185">Reference proteome</keyword>
<comment type="subcellular location">
    <subcellularLocation>
        <location evidence="3">Nucleus</location>
    </subcellularLocation>
</comment>
<dbReference type="GO" id="GO:0030154">
    <property type="term" value="P:cell differentiation"/>
    <property type="evidence" value="ECO:0007669"/>
    <property type="project" value="TreeGrafter"/>
</dbReference>
<dbReference type="InterPro" id="IPR013761">
    <property type="entry name" value="SAM/pointed_sf"/>
</dbReference>
<dbReference type="Pfam" id="PF00178">
    <property type="entry name" value="Ets"/>
    <property type="match status" value="1"/>
</dbReference>
<proteinExistence type="inferred from homology"/>
<dbReference type="InterPro" id="IPR046328">
    <property type="entry name" value="ETS_fam"/>
</dbReference>